<dbReference type="PANTHER" id="PTHR46401">
    <property type="entry name" value="GLYCOSYLTRANSFERASE WBBK-RELATED"/>
    <property type="match status" value="1"/>
</dbReference>
<reference evidence="3 4" key="1">
    <citation type="submission" date="2020-08" db="EMBL/GenBank/DDBJ databases">
        <title>Functional genomics of gut bacteria from endangered species of beetles.</title>
        <authorList>
            <person name="Carlos-Shanley C."/>
        </authorList>
    </citation>
    <scope>NUCLEOTIDE SEQUENCE [LARGE SCALE GENOMIC DNA]</scope>
    <source>
        <strain evidence="3 4">S00070</strain>
    </source>
</reference>
<dbReference type="AlphaFoldDB" id="A0A841ELY0"/>
<dbReference type="Gene3D" id="3.40.50.2000">
    <property type="entry name" value="Glycogen Phosphorylase B"/>
    <property type="match status" value="2"/>
</dbReference>
<dbReference type="SUPFAM" id="SSF53756">
    <property type="entry name" value="UDP-Glycosyltransferase/glycogen phosphorylase"/>
    <property type="match status" value="1"/>
</dbReference>
<evidence type="ECO:0000259" key="2">
    <source>
        <dbReference type="Pfam" id="PF00534"/>
    </source>
</evidence>
<proteinExistence type="predicted"/>
<evidence type="ECO:0000313" key="3">
    <source>
        <dbReference type="EMBL" id="MBB6005147.1"/>
    </source>
</evidence>
<dbReference type="Pfam" id="PF00534">
    <property type="entry name" value="Glycos_transf_1"/>
    <property type="match status" value="1"/>
</dbReference>
<name>A0A841ELY0_9BACT</name>
<keyword evidence="1 3" id="KW-0808">Transferase</keyword>
<comment type="caution">
    <text evidence="3">The sequence shown here is derived from an EMBL/GenBank/DDBJ whole genome shotgun (WGS) entry which is preliminary data.</text>
</comment>
<protein>
    <submittedName>
        <fullName evidence="3">Glycosyltransferase involved in cell wall biosynthesis</fullName>
    </submittedName>
</protein>
<sequence length="370" mass="42609">MILGIDLTNIKKGGGLTHISELLKVAQPQRYGFEQVIVWGNAETLALLPNSVWLKTAIFPQTQQPFLQLFQRIFFFPNIARKNCNLLFSPGGSFFSTKMAFVSMSQNMLVFEKKERDRFRFRFNWFRYLFLSALQTLSFQQAKGIIFISEYAKHYIGQCLRKDFSDFPVIYHGVADRFSQKPKIFNPKATIQLLYISTISLYKHQWNVVEAVAKLREDGFLVKLDLIGDFYPPAWQKLQHSLAKFPASKDFVKVHGAVNFEEIANYYQQADIFVFASTCENMPNILVEAMRAGLPIASSDYGPMPEILGDAAFYFDPLDVNSIYESLKMMLTSPEKCFEKAEKAFANAQQYSWQRCADETFTFLQKMAKV</sequence>
<dbReference type="Proteomes" id="UP000524404">
    <property type="component" value="Unassembled WGS sequence"/>
</dbReference>
<keyword evidence="4" id="KW-1185">Reference proteome</keyword>
<feature type="domain" description="Glycosyl transferase family 1" evidence="2">
    <location>
        <begin position="179"/>
        <end position="343"/>
    </location>
</feature>
<accession>A0A841ELY0</accession>
<organism evidence="3 4">
    <name type="scientific">Arcicella rosea</name>
    <dbReference type="NCBI Taxonomy" id="502909"/>
    <lineage>
        <taxon>Bacteria</taxon>
        <taxon>Pseudomonadati</taxon>
        <taxon>Bacteroidota</taxon>
        <taxon>Cytophagia</taxon>
        <taxon>Cytophagales</taxon>
        <taxon>Flectobacillaceae</taxon>
        <taxon>Arcicella</taxon>
    </lineage>
</organism>
<dbReference type="RefSeq" id="WP_184136701.1">
    <property type="nucleotide sequence ID" value="NZ_JACHKT010000036.1"/>
</dbReference>
<dbReference type="GO" id="GO:0016757">
    <property type="term" value="F:glycosyltransferase activity"/>
    <property type="evidence" value="ECO:0007669"/>
    <property type="project" value="InterPro"/>
</dbReference>
<dbReference type="EMBL" id="JACHKT010000036">
    <property type="protein sequence ID" value="MBB6005147.1"/>
    <property type="molecule type" value="Genomic_DNA"/>
</dbReference>
<dbReference type="GO" id="GO:0009103">
    <property type="term" value="P:lipopolysaccharide biosynthetic process"/>
    <property type="evidence" value="ECO:0007669"/>
    <property type="project" value="TreeGrafter"/>
</dbReference>
<gene>
    <name evidence="3" type="ORF">HNP25_003818</name>
</gene>
<dbReference type="PANTHER" id="PTHR46401:SF2">
    <property type="entry name" value="GLYCOSYLTRANSFERASE WBBK-RELATED"/>
    <property type="match status" value="1"/>
</dbReference>
<dbReference type="CDD" id="cd03809">
    <property type="entry name" value="GT4_MtfB-like"/>
    <property type="match status" value="1"/>
</dbReference>
<evidence type="ECO:0000256" key="1">
    <source>
        <dbReference type="ARBA" id="ARBA00022679"/>
    </source>
</evidence>
<dbReference type="InterPro" id="IPR001296">
    <property type="entry name" value="Glyco_trans_1"/>
</dbReference>
<evidence type="ECO:0000313" key="4">
    <source>
        <dbReference type="Proteomes" id="UP000524404"/>
    </source>
</evidence>